<evidence type="ECO:0000256" key="1">
    <source>
        <dbReference type="SAM" id="Phobius"/>
    </source>
</evidence>
<dbReference type="EMBL" id="JBBYAF010000032">
    <property type="protein sequence ID" value="MEL3973668.1"/>
    <property type="molecule type" value="Genomic_DNA"/>
</dbReference>
<organism evidence="2 3">
    <name type="scientific">Rossellomorea oryzaecorticis</name>
    <dbReference type="NCBI Taxonomy" id="1396505"/>
    <lineage>
        <taxon>Bacteria</taxon>
        <taxon>Bacillati</taxon>
        <taxon>Bacillota</taxon>
        <taxon>Bacilli</taxon>
        <taxon>Bacillales</taxon>
        <taxon>Bacillaceae</taxon>
        <taxon>Rossellomorea</taxon>
    </lineage>
</organism>
<evidence type="ECO:0000313" key="3">
    <source>
        <dbReference type="Proteomes" id="UP001389717"/>
    </source>
</evidence>
<protein>
    <submittedName>
        <fullName evidence="2">Uncharacterized protein</fullName>
    </submittedName>
</protein>
<name>A0ABU9KFM2_9BACI</name>
<keyword evidence="3" id="KW-1185">Reference proteome</keyword>
<reference evidence="2 3" key="1">
    <citation type="submission" date="2024-04" db="EMBL/GenBank/DDBJ databases">
        <title>Bacillus oryzaecorticis sp. nov., a moderately halophilic bacterium isolated from rice husks.</title>
        <authorList>
            <person name="Zhu H.-S."/>
        </authorList>
    </citation>
    <scope>NUCLEOTIDE SEQUENCE [LARGE SCALE GENOMIC DNA]</scope>
    <source>
        <strain evidence="2 3">ZC255</strain>
    </source>
</reference>
<dbReference type="Proteomes" id="UP001389717">
    <property type="component" value="Unassembled WGS sequence"/>
</dbReference>
<keyword evidence="1" id="KW-0472">Membrane</keyword>
<accession>A0ABU9KFM2</accession>
<gene>
    <name evidence="2" type="ORF">AAEO50_15375</name>
</gene>
<dbReference type="RefSeq" id="WP_341985168.1">
    <property type="nucleotide sequence ID" value="NZ_JBBYAF010000032.1"/>
</dbReference>
<keyword evidence="1" id="KW-0812">Transmembrane</keyword>
<proteinExistence type="predicted"/>
<sequence>MDASVQQTDTLGTLLCLLGRFLVYLLLIVVALLADLLINTATGDAIRELANTIASEGC</sequence>
<feature type="transmembrane region" description="Helical" evidence="1">
    <location>
        <begin position="12"/>
        <end position="38"/>
    </location>
</feature>
<evidence type="ECO:0000313" key="2">
    <source>
        <dbReference type="EMBL" id="MEL3973668.1"/>
    </source>
</evidence>
<keyword evidence="1" id="KW-1133">Transmembrane helix</keyword>
<comment type="caution">
    <text evidence="2">The sequence shown here is derived from an EMBL/GenBank/DDBJ whole genome shotgun (WGS) entry which is preliminary data.</text>
</comment>